<protein>
    <submittedName>
        <fullName evidence="1">Uncharacterized protein</fullName>
    </submittedName>
</protein>
<reference evidence="1" key="1">
    <citation type="submission" date="2018-05" db="EMBL/GenBank/DDBJ databases">
        <authorList>
            <person name="Lanie J.A."/>
            <person name="Ng W.-L."/>
            <person name="Kazmierczak K.M."/>
            <person name="Andrzejewski T.M."/>
            <person name="Davidsen T.M."/>
            <person name="Wayne K.J."/>
            <person name="Tettelin H."/>
            <person name="Glass J.I."/>
            <person name="Rusch D."/>
            <person name="Podicherti R."/>
            <person name="Tsui H.-C.T."/>
            <person name="Winkler M.E."/>
        </authorList>
    </citation>
    <scope>NUCLEOTIDE SEQUENCE</scope>
</reference>
<feature type="non-terminal residue" evidence="1">
    <location>
        <position position="1"/>
    </location>
</feature>
<gene>
    <name evidence="1" type="ORF">METZ01_LOCUS341881</name>
</gene>
<evidence type="ECO:0000313" key="1">
    <source>
        <dbReference type="EMBL" id="SVC89027.1"/>
    </source>
</evidence>
<sequence length="42" mass="4640">AKAASIRARWLISALYAIRGKAELAMVSPAALRKVLREILFN</sequence>
<accession>A0A382QVN9</accession>
<dbReference type="EMBL" id="UINC01116942">
    <property type="protein sequence ID" value="SVC89027.1"/>
    <property type="molecule type" value="Genomic_DNA"/>
</dbReference>
<proteinExistence type="predicted"/>
<name>A0A382QVN9_9ZZZZ</name>
<organism evidence="1">
    <name type="scientific">marine metagenome</name>
    <dbReference type="NCBI Taxonomy" id="408172"/>
    <lineage>
        <taxon>unclassified sequences</taxon>
        <taxon>metagenomes</taxon>
        <taxon>ecological metagenomes</taxon>
    </lineage>
</organism>
<dbReference type="AlphaFoldDB" id="A0A382QVN9"/>